<gene>
    <name evidence="1" type="primary">U6500C01270</name>
    <name evidence="1" type="ORF">SEUBUCD650_0C01270</name>
</gene>
<proteinExistence type="predicted"/>
<dbReference type="EMBL" id="OX291493">
    <property type="protein sequence ID" value="CAI1879667.1"/>
    <property type="molecule type" value="Genomic_DNA"/>
</dbReference>
<keyword evidence="2" id="KW-1185">Reference proteome</keyword>
<evidence type="ECO:0000313" key="2">
    <source>
        <dbReference type="Proteomes" id="UP001152964"/>
    </source>
</evidence>
<reference evidence="1" key="1">
    <citation type="submission" date="2022-08" db="EMBL/GenBank/DDBJ databases">
        <authorList>
            <person name="Byrne P K."/>
        </authorList>
    </citation>
    <scope>NUCLEOTIDE SEQUENCE</scope>
    <source>
        <strain evidence="1">UCD650</strain>
    </source>
</reference>
<protein>
    <submittedName>
        <fullName evidence="1">Uncharacterized protein</fullName>
    </submittedName>
</protein>
<evidence type="ECO:0000313" key="1">
    <source>
        <dbReference type="EMBL" id="CAI1879667.1"/>
    </source>
</evidence>
<organism evidence="1 2">
    <name type="scientific">Saccharomyces eubayanus</name>
    <name type="common">Yeast</name>
    <dbReference type="NCBI Taxonomy" id="1080349"/>
    <lineage>
        <taxon>Eukaryota</taxon>
        <taxon>Fungi</taxon>
        <taxon>Dikarya</taxon>
        <taxon>Ascomycota</taxon>
        <taxon>Saccharomycotina</taxon>
        <taxon>Saccharomycetes</taxon>
        <taxon>Saccharomycetales</taxon>
        <taxon>Saccharomycetaceae</taxon>
        <taxon>Saccharomyces</taxon>
    </lineage>
</organism>
<dbReference type="Proteomes" id="UP001152964">
    <property type="component" value="Chromosome 3"/>
</dbReference>
<accession>A0ABN8VSV1</accession>
<sequence length="141" mass="15557">MVNLANVLTNATAATLSAWSNAVPLETYFHFDEASGFGDYYLNVSVIWAKESLYETRIVPAIVNVREWLDDMEANEPTASLSNPYGTSSYDATPTIEPISEVQEETGFNALRKRINCGWFCGSSIHCSGILAPCKKYASYP</sequence>
<name>A0ABN8VSV1_SACEU</name>